<reference evidence="2" key="1">
    <citation type="submission" date="2020-11" db="EMBL/GenBank/DDBJ databases">
        <title>Sequencing the genomes of 1000 actinobacteria strains.</title>
        <authorList>
            <person name="Klenk H.-P."/>
        </authorList>
    </citation>
    <scope>NUCLEOTIDE SEQUENCE</scope>
    <source>
        <strain evidence="2">DSM 45356</strain>
    </source>
</reference>
<evidence type="ECO:0000256" key="1">
    <source>
        <dbReference type="SAM" id="MobiDB-lite"/>
    </source>
</evidence>
<name>A0A8J7GN69_9ACTN</name>
<protein>
    <submittedName>
        <fullName evidence="2">Uncharacterized protein</fullName>
    </submittedName>
</protein>
<comment type="caution">
    <text evidence="2">The sequence shown here is derived from an EMBL/GenBank/DDBJ whole genome shotgun (WGS) entry which is preliminary data.</text>
</comment>
<proteinExistence type="predicted"/>
<keyword evidence="3" id="KW-1185">Reference proteome</keyword>
<evidence type="ECO:0000313" key="3">
    <source>
        <dbReference type="Proteomes" id="UP000622552"/>
    </source>
</evidence>
<dbReference type="RefSeq" id="WP_197002007.1">
    <property type="nucleotide sequence ID" value="NZ_BONS01000004.1"/>
</dbReference>
<evidence type="ECO:0000313" key="2">
    <source>
        <dbReference type="EMBL" id="MBG6134818.1"/>
    </source>
</evidence>
<feature type="region of interest" description="Disordered" evidence="1">
    <location>
        <begin position="1"/>
        <end position="29"/>
    </location>
</feature>
<dbReference type="Proteomes" id="UP000622552">
    <property type="component" value="Unassembled WGS sequence"/>
</dbReference>
<dbReference type="AlphaFoldDB" id="A0A8J7GN69"/>
<organism evidence="2 3">
    <name type="scientific">Longispora fulva</name>
    <dbReference type="NCBI Taxonomy" id="619741"/>
    <lineage>
        <taxon>Bacteria</taxon>
        <taxon>Bacillati</taxon>
        <taxon>Actinomycetota</taxon>
        <taxon>Actinomycetes</taxon>
        <taxon>Micromonosporales</taxon>
        <taxon>Micromonosporaceae</taxon>
        <taxon>Longispora</taxon>
    </lineage>
</organism>
<sequence>MHDLDRSVYEQEDAAGELPGGSGLGEQQESELASALLELGSDQELDQFLGDLVKGAASAAGQFLRSDTGQALTGVLKSAARDALPIVGRAVGGWAVPGGGDVGARVGQAAADVFGLEVEGLSQEDRDWEVARGFIRFADAAARNAALAPSHVPAAAVVRRAIAAAARDNAPGLVSGGGRRRSGRWERHGRTIVIFDN</sequence>
<gene>
    <name evidence="2" type="ORF">IW245_001012</name>
</gene>
<dbReference type="EMBL" id="JADOUF010000001">
    <property type="protein sequence ID" value="MBG6134818.1"/>
    <property type="molecule type" value="Genomic_DNA"/>
</dbReference>
<accession>A0A8J7GN69</accession>